<sequence length="87" mass="9886">MTNGVGEEKTISVRNNLIEIYGMIKCSKSLTLDEINIISERILKVTHQVARIHDKLEDACNDGWGLEETLDKIADELYMDGEYVDEV</sequence>
<proteinExistence type="predicted"/>
<dbReference type="EMBL" id="KC330682">
    <property type="protein sequence ID" value="AGE60968.1"/>
    <property type="molecule type" value="Genomic_DNA"/>
</dbReference>
<organism evidence="1 2">
    <name type="scientific">Bacillus phage Taylor</name>
    <dbReference type="NCBI Taxonomy" id="2884430"/>
    <lineage>
        <taxon>Viruses</taxon>
        <taxon>Duplodnaviria</taxon>
        <taxon>Heunggongvirae</taxon>
        <taxon>Uroviricota</taxon>
        <taxon>Caudoviricetes</taxon>
        <taxon>Ehrlichviridae</taxon>
        <taxon>Andromedavirus</taxon>
        <taxon>Andromedavirus taylor</taxon>
    </lineage>
</organism>
<evidence type="ECO:0000313" key="2">
    <source>
        <dbReference type="Proteomes" id="UP000011290"/>
    </source>
</evidence>
<accession>M1HN50</accession>
<dbReference type="Proteomes" id="UP000011290">
    <property type="component" value="Segment"/>
</dbReference>
<name>M1HN50_9CAUD</name>
<keyword evidence="2" id="KW-1185">Reference proteome</keyword>
<evidence type="ECO:0000313" key="1">
    <source>
        <dbReference type="EMBL" id="AGE60968.1"/>
    </source>
</evidence>
<protein>
    <submittedName>
        <fullName evidence="1">Uncharacterized protein</fullName>
    </submittedName>
</protein>
<reference evidence="1 2" key="1">
    <citation type="journal article" date="2013" name="Virology">
        <title>Genomic characterization of six novel Bacillus pumilus bacteriophages.</title>
        <authorList>
            <person name="Lorenz L."/>
            <person name="Lins B."/>
            <person name="Barrett J."/>
            <person name="Montgomery A."/>
            <person name="Trapani S."/>
            <person name="Schindler A."/>
            <person name="Christie G.E."/>
            <person name="Cresawn S.G."/>
            <person name="Temple L."/>
        </authorList>
    </citation>
    <scope>NUCLEOTIDE SEQUENCE [LARGE SCALE GENOMIC DNA]</scope>
</reference>
<gene>
    <name evidence="1" type="ORF">TAYLOR_50</name>
</gene>